<dbReference type="InterPro" id="IPR050748">
    <property type="entry name" value="Glycosyltrans_8_dom-fam"/>
</dbReference>
<dbReference type="Pfam" id="PF01501">
    <property type="entry name" value="Glyco_transf_8"/>
    <property type="match status" value="1"/>
</dbReference>
<proteinExistence type="predicted"/>
<name>A0A1G6TUQ1_9BACI</name>
<dbReference type="Proteomes" id="UP000198666">
    <property type="component" value="Unassembled WGS sequence"/>
</dbReference>
<dbReference type="InterPro" id="IPR002495">
    <property type="entry name" value="Glyco_trans_8"/>
</dbReference>
<evidence type="ECO:0000313" key="5">
    <source>
        <dbReference type="Proteomes" id="UP000198666"/>
    </source>
</evidence>
<dbReference type="GO" id="GO:0046872">
    <property type="term" value="F:metal ion binding"/>
    <property type="evidence" value="ECO:0007669"/>
    <property type="project" value="UniProtKB-KW"/>
</dbReference>
<sequence>MKKKMHIVSSTDDNYAQHLGMTLGSLLENTSNPEDMVISIIDGGISQQKKQLLKETAAAYGTPLHFLDVDLDAYGGAIASRHISKAAYYRISIPEMMDPAIERTLYVDCDMLILDDVKKLFDADMNGNIIAAVGDYGEHHRLEKMGITKKDRYFNSGLLLIDMKAWRDNDITEKVLTFINENPDKLAWHDQDALNAILWNDWLMLHPKWNAQTHVILKEYKAKSLKEERVLRTVRETPSIVHFCGEEKPWQEGSIHPYTDGYYEYLAKTPFGQQNATSRNSLSV</sequence>
<gene>
    <name evidence="4" type="ORF">SAMN05421663_10960</name>
</gene>
<evidence type="ECO:0000256" key="1">
    <source>
        <dbReference type="ARBA" id="ARBA00022676"/>
    </source>
</evidence>
<organism evidence="4 5">
    <name type="scientific">Terribacillus halophilus</name>
    <dbReference type="NCBI Taxonomy" id="361279"/>
    <lineage>
        <taxon>Bacteria</taxon>
        <taxon>Bacillati</taxon>
        <taxon>Bacillota</taxon>
        <taxon>Bacilli</taxon>
        <taxon>Bacillales</taxon>
        <taxon>Bacillaceae</taxon>
        <taxon>Terribacillus</taxon>
    </lineage>
</organism>
<dbReference type="SUPFAM" id="SSF53448">
    <property type="entry name" value="Nucleotide-diphospho-sugar transferases"/>
    <property type="match status" value="1"/>
</dbReference>
<dbReference type="InterPro" id="IPR029044">
    <property type="entry name" value="Nucleotide-diphossugar_trans"/>
</dbReference>
<keyword evidence="3" id="KW-0479">Metal-binding</keyword>
<dbReference type="RefSeq" id="WP_093728059.1">
    <property type="nucleotide sequence ID" value="NZ_FMZB01000009.1"/>
</dbReference>
<dbReference type="Gene3D" id="3.90.550.10">
    <property type="entry name" value="Spore Coat Polysaccharide Biosynthesis Protein SpsA, Chain A"/>
    <property type="match status" value="1"/>
</dbReference>
<keyword evidence="5" id="KW-1185">Reference proteome</keyword>
<dbReference type="GO" id="GO:0016757">
    <property type="term" value="F:glycosyltransferase activity"/>
    <property type="evidence" value="ECO:0007669"/>
    <property type="project" value="UniProtKB-KW"/>
</dbReference>
<evidence type="ECO:0000313" key="4">
    <source>
        <dbReference type="EMBL" id="SDD32818.1"/>
    </source>
</evidence>
<protein>
    <submittedName>
        <fullName evidence="4">Lipopolysaccharide biosynthesis protein, LPS:glycosyltransferase</fullName>
    </submittedName>
</protein>
<dbReference type="STRING" id="361279.SAMN05421663_10960"/>
<dbReference type="EMBL" id="FMZB01000009">
    <property type="protein sequence ID" value="SDD32818.1"/>
    <property type="molecule type" value="Genomic_DNA"/>
</dbReference>
<dbReference type="CDD" id="cd04194">
    <property type="entry name" value="GT8_A4GalT_like"/>
    <property type="match status" value="1"/>
</dbReference>
<evidence type="ECO:0000256" key="3">
    <source>
        <dbReference type="ARBA" id="ARBA00022723"/>
    </source>
</evidence>
<keyword evidence="2 4" id="KW-0808">Transferase</keyword>
<keyword evidence="1" id="KW-0328">Glycosyltransferase</keyword>
<accession>A0A1G6TUQ1</accession>
<dbReference type="OrthoDB" id="5672604at2"/>
<dbReference type="AlphaFoldDB" id="A0A1G6TUQ1"/>
<reference evidence="5" key="1">
    <citation type="submission" date="2016-10" db="EMBL/GenBank/DDBJ databases">
        <authorList>
            <person name="Varghese N."/>
            <person name="Submissions S."/>
        </authorList>
    </citation>
    <scope>NUCLEOTIDE SEQUENCE [LARGE SCALE GENOMIC DNA]</scope>
    <source>
        <strain evidence="5">DSM 21620</strain>
    </source>
</reference>
<dbReference type="PANTHER" id="PTHR13778">
    <property type="entry name" value="GLYCOSYLTRANSFERASE 8 DOMAIN-CONTAINING PROTEIN"/>
    <property type="match status" value="1"/>
</dbReference>
<evidence type="ECO:0000256" key="2">
    <source>
        <dbReference type="ARBA" id="ARBA00022679"/>
    </source>
</evidence>
<dbReference type="PANTHER" id="PTHR13778:SF47">
    <property type="entry name" value="LIPOPOLYSACCHARIDE 1,3-GALACTOSYLTRANSFERASE"/>
    <property type="match status" value="1"/>
</dbReference>